<keyword evidence="2" id="KW-1003">Cell membrane</keyword>
<dbReference type="GO" id="GO:0085029">
    <property type="term" value="P:extracellular matrix assembly"/>
    <property type="evidence" value="ECO:0007669"/>
    <property type="project" value="TreeGrafter"/>
</dbReference>
<comment type="caution">
    <text evidence="7">The sequence shown here is derived from an EMBL/GenBank/DDBJ whole genome shotgun (WGS) entry which is preliminary data.</text>
</comment>
<feature type="transmembrane region" description="Helical" evidence="6">
    <location>
        <begin position="40"/>
        <end position="66"/>
    </location>
</feature>
<dbReference type="PANTHER" id="PTHR22913:SF12">
    <property type="entry name" value="MANNURONAN SYNTHASE"/>
    <property type="match status" value="1"/>
</dbReference>
<keyword evidence="8" id="KW-1185">Reference proteome</keyword>
<dbReference type="GO" id="GO:0030213">
    <property type="term" value="P:hyaluronan biosynthetic process"/>
    <property type="evidence" value="ECO:0007669"/>
    <property type="project" value="TreeGrafter"/>
</dbReference>
<dbReference type="Gene3D" id="3.90.550.10">
    <property type="entry name" value="Spore Coat Polysaccharide Biosynthesis Protein SpsA, Chain A"/>
    <property type="match status" value="1"/>
</dbReference>
<keyword evidence="5 6" id="KW-0472">Membrane</keyword>
<dbReference type="Pfam" id="PF13641">
    <property type="entry name" value="Glyco_tranf_2_3"/>
    <property type="match status" value="1"/>
</dbReference>
<proteinExistence type="predicted"/>
<keyword evidence="6" id="KW-0812">Transmembrane</keyword>
<dbReference type="Proteomes" id="UP000295341">
    <property type="component" value="Unassembled WGS sequence"/>
</dbReference>
<evidence type="ECO:0000256" key="2">
    <source>
        <dbReference type="ARBA" id="ARBA00022475"/>
    </source>
</evidence>
<evidence type="ECO:0000256" key="4">
    <source>
        <dbReference type="ARBA" id="ARBA00022679"/>
    </source>
</evidence>
<reference evidence="7 8" key="1">
    <citation type="submission" date="2019-03" db="EMBL/GenBank/DDBJ databases">
        <title>Genomic Encyclopedia of Type Strains, Phase IV (KMG-IV): sequencing the most valuable type-strain genomes for metagenomic binning, comparative biology and taxonomic classification.</title>
        <authorList>
            <person name="Goeker M."/>
        </authorList>
    </citation>
    <scope>NUCLEOTIDE SEQUENCE [LARGE SCALE GENOMIC DNA]</scope>
    <source>
        <strain evidence="7 8">DSM 26377</strain>
    </source>
</reference>
<comment type="subcellular location">
    <subcellularLocation>
        <location evidence="1">Cell membrane</location>
    </subcellularLocation>
</comment>
<sequence>MGKAFSAVATWSGWLFFLAALATLAVLLPDSAFDKRNAHYWVALGSIGLWRYTLGAIHFVRAMIFLHYRFPKIRRQTAELQARGLPSAPVYLMVTSFRIDTTTSAAVYRSVIQEAMAWTGKATIVASIVEMADEQMIKMLWDRHAPPENVRLLIVRIPGTGKRDALAQGFRAISRDMPEDDALVAVIDGDTVLDPGVLSKTAPYFRTRPNMGALTTNEYCNVQGSYLMQEWHRLRFAQRNLNMCSMALSHRVLTLTGRMSMFRASIVTSPEFIRDVEFDHLDHWRLGRFRFLTGDDKSSWYSLMRLGWDTWYVPDASITTVEHPPDKNFVRASRKLMFRWYGNSLRQNQRATRLGWKRLGGFTWYVLLDQRISMWTSLLGISVALWGSLLYGPAMLMGYLLWIGCSRFVLTLLLAFSGHHIGPSFPTLLYYNQIVGSLTKIKVSFHLDQQSWTRQDTRLRRDLEPWQARFNRWSSPALLASSACIFAAVVVSVI</sequence>
<evidence type="ECO:0000313" key="7">
    <source>
        <dbReference type="EMBL" id="TDU23206.1"/>
    </source>
</evidence>
<gene>
    <name evidence="7" type="ORF">DFR24_4729</name>
</gene>
<feature type="transmembrane region" description="Helical" evidence="6">
    <location>
        <begin position="7"/>
        <end position="28"/>
    </location>
</feature>
<accession>A0A4S3K0P7</accession>
<keyword evidence="4 7" id="KW-0808">Transferase</keyword>
<evidence type="ECO:0000256" key="1">
    <source>
        <dbReference type="ARBA" id="ARBA00004236"/>
    </source>
</evidence>
<evidence type="ECO:0000256" key="6">
    <source>
        <dbReference type="SAM" id="Phobius"/>
    </source>
</evidence>
<dbReference type="OrthoDB" id="6964257at2"/>
<dbReference type="GO" id="GO:0005886">
    <property type="term" value="C:plasma membrane"/>
    <property type="evidence" value="ECO:0007669"/>
    <property type="project" value="UniProtKB-SubCell"/>
</dbReference>
<feature type="transmembrane region" description="Helical" evidence="6">
    <location>
        <begin position="372"/>
        <end position="391"/>
    </location>
</feature>
<name>A0A4S3K0P7_9GAMM</name>
<evidence type="ECO:0000256" key="3">
    <source>
        <dbReference type="ARBA" id="ARBA00022676"/>
    </source>
</evidence>
<dbReference type="PANTHER" id="PTHR22913">
    <property type="entry name" value="HYALURONAN SYNTHASE"/>
    <property type="match status" value="1"/>
</dbReference>
<keyword evidence="6" id="KW-1133">Transmembrane helix</keyword>
<dbReference type="EMBL" id="SOBT01000013">
    <property type="protein sequence ID" value="TDU23206.1"/>
    <property type="molecule type" value="Genomic_DNA"/>
</dbReference>
<dbReference type="RefSeq" id="WP_133883882.1">
    <property type="nucleotide sequence ID" value="NZ_MWIN01000025.1"/>
</dbReference>
<organism evidence="7 8">
    <name type="scientific">Panacagrimonas perspica</name>
    <dbReference type="NCBI Taxonomy" id="381431"/>
    <lineage>
        <taxon>Bacteria</taxon>
        <taxon>Pseudomonadati</taxon>
        <taxon>Pseudomonadota</taxon>
        <taxon>Gammaproteobacteria</taxon>
        <taxon>Nevskiales</taxon>
        <taxon>Nevskiaceae</taxon>
        <taxon>Panacagrimonas</taxon>
    </lineage>
</organism>
<dbReference type="GO" id="GO:0050501">
    <property type="term" value="F:hyaluronan synthase activity"/>
    <property type="evidence" value="ECO:0007669"/>
    <property type="project" value="TreeGrafter"/>
</dbReference>
<dbReference type="AlphaFoldDB" id="A0A4S3K0P7"/>
<evidence type="ECO:0000256" key="5">
    <source>
        <dbReference type="ARBA" id="ARBA00023136"/>
    </source>
</evidence>
<keyword evidence="3" id="KW-0328">Glycosyltransferase</keyword>
<protein>
    <submittedName>
        <fullName evidence="7">Glycosyltransferase Alg8</fullName>
    </submittedName>
</protein>
<dbReference type="InterPro" id="IPR029044">
    <property type="entry name" value="Nucleotide-diphossugar_trans"/>
</dbReference>
<feature type="transmembrane region" description="Helical" evidence="6">
    <location>
        <begin position="473"/>
        <end position="493"/>
    </location>
</feature>
<feature type="transmembrane region" description="Helical" evidence="6">
    <location>
        <begin position="397"/>
        <end position="416"/>
    </location>
</feature>
<dbReference type="SUPFAM" id="SSF53448">
    <property type="entry name" value="Nucleotide-diphospho-sugar transferases"/>
    <property type="match status" value="1"/>
</dbReference>
<evidence type="ECO:0000313" key="8">
    <source>
        <dbReference type="Proteomes" id="UP000295341"/>
    </source>
</evidence>